<protein>
    <submittedName>
        <fullName evidence="10">Permease of the major facilitator superfamily protein</fullName>
    </submittedName>
</protein>
<dbReference type="EMBL" id="AZHO01000016">
    <property type="protein sequence ID" value="KMT59609.1"/>
    <property type="molecule type" value="Genomic_DNA"/>
</dbReference>
<accession>A0A0J8GF69</accession>
<comment type="caution">
    <text evidence="10">The sequence shown here is derived from an EMBL/GenBank/DDBJ whole genome shotgun (WGS) entry which is preliminary data.</text>
</comment>
<feature type="transmembrane region" description="Helical" evidence="8">
    <location>
        <begin position="166"/>
        <end position="186"/>
    </location>
</feature>
<dbReference type="InterPro" id="IPR036259">
    <property type="entry name" value="MFS_trans_sf"/>
</dbReference>
<evidence type="ECO:0000313" key="10">
    <source>
        <dbReference type="EMBL" id="KMT59609.1"/>
    </source>
</evidence>
<dbReference type="Proteomes" id="UP000052258">
    <property type="component" value="Unassembled WGS sequence"/>
</dbReference>
<name>A0A0J8GF69_9LIST</name>
<feature type="transmembrane region" description="Helical" evidence="8">
    <location>
        <begin position="333"/>
        <end position="352"/>
    </location>
</feature>
<feature type="transmembrane region" description="Helical" evidence="8">
    <location>
        <begin position="103"/>
        <end position="125"/>
    </location>
</feature>
<evidence type="ECO:0000256" key="7">
    <source>
        <dbReference type="ARBA" id="ARBA00023136"/>
    </source>
</evidence>
<dbReference type="Pfam" id="PF07690">
    <property type="entry name" value="MFS_1"/>
    <property type="match status" value="1"/>
</dbReference>
<dbReference type="InterPro" id="IPR004638">
    <property type="entry name" value="EmrB-like"/>
</dbReference>
<dbReference type="OrthoDB" id="9816041at2"/>
<keyword evidence="4" id="KW-1003">Cell membrane</keyword>
<dbReference type="GO" id="GO:0005886">
    <property type="term" value="C:plasma membrane"/>
    <property type="evidence" value="ECO:0007669"/>
    <property type="project" value="UniProtKB-SubCell"/>
</dbReference>
<dbReference type="RefSeq" id="WP_007473297.1">
    <property type="nucleotide sequence ID" value="NZ_KQ130615.1"/>
</dbReference>
<feature type="domain" description="Major facilitator superfamily (MFS) profile" evidence="9">
    <location>
        <begin position="12"/>
        <end position="461"/>
    </location>
</feature>
<dbReference type="AlphaFoldDB" id="A0A0J8GF69"/>
<evidence type="ECO:0000256" key="2">
    <source>
        <dbReference type="ARBA" id="ARBA00008537"/>
    </source>
</evidence>
<feature type="transmembrane region" description="Helical" evidence="8">
    <location>
        <begin position="137"/>
        <end position="160"/>
    </location>
</feature>
<evidence type="ECO:0000259" key="9">
    <source>
        <dbReference type="PROSITE" id="PS50850"/>
    </source>
</evidence>
<feature type="transmembrane region" description="Helical" evidence="8">
    <location>
        <begin position="78"/>
        <end position="97"/>
    </location>
</feature>
<dbReference type="InterPro" id="IPR011701">
    <property type="entry name" value="MFS"/>
</dbReference>
<feature type="transmembrane region" description="Helical" evidence="8">
    <location>
        <begin position="299"/>
        <end position="321"/>
    </location>
</feature>
<feature type="transmembrane region" description="Helical" evidence="8">
    <location>
        <begin position="268"/>
        <end position="293"/>
    </location>
</feature>
<dbReference type="PANTHER" id="PTHR42718">
    <property type="entry name" value="MAJOR FACILITATOR SUPERFAMILY MULTIDRUG TRANSPORTER MFSC"/>
    <property type="match status" value="1"/>
</dbReference>
<evidence type="ECO:0000256" key="4">
    <source>
        <dbReference type="ARBA" id="ARBA00022475"/>
    </source>
</evidence>
<dbReference type="PROSITE" id="PS50850">
    <property type="entry name" value="MFS"/>
    <property type="match status" value="1"/>
</dbReference>
<evidence type="ECO:0000256" key="8">
    <source>
        <dbReference type="SAM" id="Phobius"/>
    </source>
</evidence>
<evidence type="ECO:0000256" key="5">
    <source>
        <dbReference type="ARBA" id="ARBA00022692"/>
    </source>
</evidence>
<evidence type="ECO:0000256" key="1">
    <source>
        <dbReference type="ARBA" id="ARBA00004651"/>
    </source>
</evidence>
<gene>
    <name evidence="10" type="ORF">X560_1318</name>
</gene>
<feature type="transmembrane region" description="Helical" evidence="8">
    <location>
        <begin position="401"/>
        <end position="422"/>
    </location>
</feature>
<feature type="transmembrane region" description="Helical" evidence="8">
    <location>
        <begin position="198"/>
        <end position="216"/>
    </location>
</feature>
<dbReference type="PANTHER" id="PTHR42718:SF9">
    <property type="entry name" value="MAJOR FACILITATOR SUPERFAMILY MULTIDRUG TRANSPORTER MFSC"/>
    <property type="match status" value="1"/>
</dbReference>
<feature type="transmembrane region" description="Helical" evidence="8">
    <location>
        <begin position="47"/>
        <end position="66"/>
    </location>
</feature>
<evidence type="ECO:0000313" key="11">
    <source>
        <dbReference type="Proteomes" id="UP000052258"/>
    </source>
</evidence>
<feature type="transmembrane region" description="Helical" evidence="8">
    <location>
        <begin position="12"/>
        <end position="35"/>
    </location>
</feature>
<feature type="transmembrane region" description="Helical" evidence="8">
    <location>
        <begin position="358"/>
        <end position="380"/>
    </location>
</feature>
<dbReference type="PATRIC" id="fig|1430899.3.peg.1516"/>
<evidence type="ECO:0000256" key="6">
    <source>
        <dbReference type="ARBA" id="ARBA00022989"/>
    </source>
</evidence>
<dbReference type="Gene3D" id="1.20.1250.20">
    <property type="entry name" value="MFS general substrate transporter like domains"/>
    <property type="match status" value="2"/>
</dbReference>
<feature type="transmembrane region" description="Helical" evidence="8">
    <location>
        <begin position="231"/>
        <end position="247"/>
    </location>
</feature>
<keyword evidence="6 8" id="KW-1133">Transmembrane helix</keyword>
<keyword evidence="5 8" id="KW-0812">Transmembrane</keyword>
<dbReference type="GO" id="GO:0022857">
    <property type="term" value="F:transmembrane transporter activity"/>
    <property type="evidence" value="ECO:0007669"/>
    <property type="project" value="InterPro"/>
</dbReference>
<proteinExistence type="inferred from homology"/>
<comment type="subcellular location">
    <subcellularLocation>
        <location evidence="1">Cell membrane</location>
        <topology evidence="1">Multi-pass membrane protein</topology>
    </subcellularLocation>
</comment>
<evidence type="ECO:0000256" key="3">
    <source>
        <dbReference type="ARBA" id="ARBA00022448"/>
    </source>
</evidence>
<dbReference type="InterPro" id="IPR020846">
    <property type="entry name" value="MFS_dom"/>
</dbReference>
<keyword evidence="3" id="KW-0813">Transport</keyword>
<dbReference type="CDD" id="cd17503">
    <property type="entry name" value="MFS_LmrB_MDR_like"/>
    <property type="match status" value="1"/>
</dbReference>
<keyword evidence="11" id="KW-1185">Reference proteome</keyword>
<dbReference type="SUPFAM" id="SSF103473">
    <property type="entry name" value="MFS general substrate transporter"/>
    <property type="match status" value="1"/>
</dbReference>
<sequence length="463" mass="50179">MKDRIPKETLKAAWAIALAAIAPMLDSTMINIAVGQLNQDFHTTLDIVQWAITGYALALAISVPISGWLMNQYNGKKVFIAAVACFGVTSVLAGISWNIESFIFFRLLQGATAGIITPLMSTLLVKTAGPKNLGKVMAIVSTPMILGPILGPVLGGFIIQFASWHWIFYINVLVVLIAIPLMHKTLPDFKPFNQASKLDLMGIILLSLLSGAFIYGVTKAASYQTFFNPETYFWMFIGLAATLAYVWHNYRTNNRTVVPLILFRYKQFAASSVGLFLANMAIMGPMFLLPLFFQNLRGMSAIQAALALAPQGVGMLITRPFIGKMIDQIGAKYVVLISLVLSILGTLPLIFVTANTSMVFISIVLFIRGMSVGGINLPLMSDAYTGLSDEQIPEASIGVNIIENVGSSFGTAIIATVVASVMQNTVTSATHFSGYQAGFLVSAITLAFIFLPGLFLTNKRYIK</sequence>
<reference evidence="10 11" key="1">
    <citation type="journal article" date="2015" name="Genome Biol. Evol.">
        <title>Comparative Genomics of Listeria Sensu Lato: Genus-Wide Differences in Evolutionary Dynamics and the Progressive Gain of Complex, Potentially Pathogenicity-Related Traits through Lateral Gene Transfer.</title>
        <authorList>
            <person name="Chiara M."/>
            <person name="Caruso M."/>
            <person name="D'Erchia A.M."/>
            <person name="Manzari C."/>
            <person name="Fraccalvieri R."/>
            <person name="Goffredo E."/>
            <person name="Latorre L."/>
            <person name="Miccolupo A."/>
            <person name="Padalino I."/>
            <person name="Santagada G."/>
            <person name="Chiocco D."/>
            <person name="Pesole G."/>
            <person name="Horner D.S."/>
            <person name="Parisi A."/>
        </authorList>
    </citation>
    <scope>NUCLEOTIDE SEQUENCE [LARGE SCALE GENOMIC DNA]</scope>
    <source>
        <strain evidence="10 11">1991</strain>
    </source>
</reference>
<organism evidence="10 11">
    <name type="scientific">Listeria fleischmannii 1991</name>
    <dbReference type="NCBI Taxonomy" id="1430899"/>
    <lineage>
        <taxon>Bacteria</taxon>
        <taxon>Bacillati</taxon>
        <taxon>Bacillota</taxon>
        <taxon>Bacilli</taxon>
        <taxon>Bacillales</taxon>
        <taxon>Listeriaceae</taxon>
        <taxon>Listeria</taxon>
    </lineage>
</organism>
<comment type="similarity">
    <text evidence="2">Belongs to the major facilitator superfamily. EmrB family.</text>
</comment>
<keyword evidence="7 8" id="KW-0472">Membrane</keyword>
<feature type="transmembrane region" description="Helical" evidence="8">
    <location>
        <begin position="434"/>
        <end position="456"/>
    </location>
</feature>
<dbReference type="NCBIfam" id="TIGR00711">
    <property type="entry name" value="efflux_EmrB"/>
    <property type="match status" value="1"/>
</dbReference>